<accession>A0ABV8PE22</accession>
<dbReference type="PROSITE" id="PS51724">
    <property type="entry name" value="SPOR"/>
    <property type="match status" value="1"/>
</dbReference>
<comment type="caution">
    <text evidence="2">The sequence shown here is derived from an EMBL/GenBank/DDBJ whole genome shotgun (WGS) entry which is preliminary data.</text>
</comment>
<dbReference type="Pfam" id="PF05036">
    <property type="entry name" value="SPOR"/>
    <property type="match status" value="1"/>
</dbReference>
<sequence>MPNFAESSAFVFLANFKSTKMKIIYTIAFLLIIINTSFAQKGVVTVVKDPLIDSLIAKRIEVYRTGGDVTTKPNKPVVSDYGYRVQVFYGSDRREIFNQQSRFKGSYPKINTYIIYKEPNYYLRVGDFRTRLEAQRLMSELRSTFPTLFIFREKINAPTLDTTTDDQR</sequence>
<proteinExistence type="predicted"/>
<dbReference type="InterPro" id="IPR036680">
    <property type="entry name" value="SPOR-like_sf"/>
</dbReference>
<name>A0ABV8PE22_9SPHI</name>
<dbReference type="Gene3D" id="3.30.70.1070">
    <property type="entry name" value="Sporulation related repeat"/>
    <property type="match status" value="1"/>
</dbReference>
<evidence type="ECO:0000313" key="2">
    <source>
        <dbReference type="EMBL" id="MFC4212267.1"/>
    </source>
</evidence>
<evidence type="ECO:0000259" key="1">
    <source>
        <dbReference type="PROSITE" id="PS51724"/>
    </source>
</evidence>
<dbReference type="RefSeq" id="WP_378986061.1">
    <property type="nucleotide sequence ID" value="NZ_JBHSBW010000011.1"/>
</dbReference>
<dbReference type="EMBL" id="JBHSBW010000011">
    <property type="protein sequence ID" value="MFC4212267.1"/>
    <property type="molecule type" value="Genomic_DNA"/>
</dbReference>
<protein>
    <submittedName>
        <fullName evidence="2">SPOR domain-containing protein</fullName>
    </submittedName>
</protein>
<gene>
    <name evidence="2" type="ORF">ACFOWA_13805</name>
</gene>
<organism evidence="2 3">
    <name type="scientific">Pedobacter lithocola</name>
    <dbReference type="NCBI Taxonomy" id="1908239"/>
    <lineage>
        <taxon>Bacteria</taxon>
        <taxon>Pseudomonadati</taxon>
        <taxon>Bacteroidota</taxon>
        <taxon>Sphingobacteriia</taxon>
        <taxon>Sphingobacteriales</taxon>
        <taxon>Sphingobacteriaceae</taxon>
        <taxon>Pedobacter</taxon>
    </lineage>
</organism>
<reference evidence="3" key="1">
    <citation type="journal article" date="2019" name="Int. J. Syst. Evol. Microbiol.">
        <title>The Global Catalogue of Microorganisms (GCM) 10K type strain sequencing project: providing services to taxonomists for standard genome sequencing and annotation.</title>
        <authorList>
            <consortium name="The Broad Institute Genomics Platform"/>
            <consortium name="The Broad Institute Genome Sequencing Center for Infectious Disease"/>
            <person name="Wu L."/>
            <person name="Ma J."/>
        </authorList>
    </citation>
    <scope>NUCLEOTIDE SEQUENCE [LARGE SCALE GENOMIC DNA]</scope>
    <source>
        <strain evidence="3">CCM 8691</strain>
    </source>
</reference>
<feature type="domain" description="SPOR" evidence="1">
    <location>
        <begin position="77"/>
        <end position="155"/>
    </location>
</feature>
<dbReference type="Proteomes" id="UP001595789">
    <property type="component" value="Unassembled WGS sequence"/>
</dbReference>
<dbReference type="InterPro" id="IPR007730">
    <property type="entry name" value="SPOR-like_dom"/>
</dbReference>
<evidence type="ECO:0000313" key="3">
    <source>
        <dbReference type="Proteomes" id="UP001595789"/>
    </source>
</evidence>
<keyword evidence="3" id="KW-1185">Reference proteome</keyword>